<evidence type="ECO:0000256" key="1">
    <source>
        <dbReference type="SAM" id="MobiDB-lite"/>
    </source>
</evidence>
<feature type="region of interest" description="Disordered" evidence="1">
    <location>
        <begin position="30"/>
        <end position="53"/>
    </location>
</feature>
<dbReference type="EMBL" id="JACHHE010000011">
    <property type="protein sequence ID" value="MBB5181684.1"/>
    <property type="molecule type" value="Genomic_DNA"/>
</dbReference>
<organism evidence="2 3">
    <name type="scientific">Planococcus koreensis</name>
    <dbReference type="NCBI Taxonomy" id="112331"/>
    <lineage>
        <taxon>Bacteria</taxon>
        <taxon>Bacillati</taxon>
        <taxon>Bacillota</taxon>
        <taxon>Bacilli</taxon>
        <taxon>Bacillales</taxon>
        <taxon>Caryophanaceae</taxon>
        <taxon>Planococcus</taxon>
    </lineage>
</organism>
<name>A0A7W8CWH1_9BACL</name>
<dbReference type="Proteomes" id="UP000525923">
    <property type="component" value="Unassembled WGS sequence"/>
</dbReference>
<keyword evidence="3" id="KW-1185">Reference proteome</keyword>
<evidence type="ECO:0000313" key="2">
    <source>
        <dbReference type="EMBL" id="MBB5181684.1"/>
    </source>
</evidence>
<protein>
    <submittedName>
        <fullName evidence="2">Uncharacterized protein</fullName>
    </submittedName>
</protein>
<feature type="compositionally biased region" description="Basic and acidic residues" evidence="1">
    <location>
        <begin position="30"/>
        <end position="50"/>
    </location>
</feature>
<dbReference type="AlphaFoldDB" id="A0A7W8CWH1"/>
<evidence type="ECO:0000313" key="3">
    <source>
        <dbReference type="Proteomes" id="UP000525923"/>
    </source>
</evidence>
<reference evidence="2 3" key="1">
    <citation type="submission" date="2020-08" db="EMBL/GenBank/DDBJ databases">
        <title>Genomic Encyclopedia of Type Strains, Phase IV (KMG-IV): sequencing the most valuable type-strain genomes for metagenomic binning, comparative biology and taxonomic classification.</title>
        <authorList>
            <person name="Goeker M."/>
        </authorList>
    </citation>
    <scope>NUCLEOTIDE SEQUENCE [LARGE SCALE GENOMIC DNA]</scope>
    <source>
        <strain evidence="2 3">DSM 15895</strain>
    </source>
</reference>
<gene>
    <name evidence="2" type="ORF">HNQ44_003149</name>
</gene>
<comment type="caution">
    <text evidence="2">The sequence shown here is derived from an EMBL/GenBank/DDBJ whole genome shotgun (WGS) entry which is preliminary data.</text>
</comment>
<accession>A0A7W8CWH1</accession>
<sequence length="146" mass="15814">MLAPTGAGGLADNGALCHCRQVRSDPRGWASELDKTKSGDAHVSPDRQVKGEGNSALTLRRSTKCCNCLSCPEASEALQGQEQMVLVVPVMALFAIVGIPEVTRESGRQIWTTRKVKAPRASHNRTISFAHATFRSTRRPIAYAHC</sequence>
<proteinExistence type="predicted"/>